<name>A0ABC8JBC6_ERUVS</name>
<reference evidence="20 21" key="1">
    <citation type="submission" date="2022-03" db="EMBL/GenBank/DDBJ databases">
        <authorList>
            <person name="Macdonald S."/>
            <person name="Ahmed S."/>
            <person name="Newling K."/>
        </authorList>
    </citation>
    <scope>NUCLEOTIDE SEQUENCE [LARGE SCALE GENOMIC DNA]</scope>
</reference>
<evidence type="ECO:0000256" key="7">
    <source>
        <dbReference type="ARBA" id="ARBA00022547"/>
    </source>
</evidence>
<dbReference type="SUPFAM" id="SSF81333">
    <property type="entry name" value="F1F0 ATP synthase subunit C"/>
    <property type="match status" value="1"/>
</dbReference>
<dbReference type="CDD" id="cd18182">
    <property type="entry name" value="ATP-synt_Fo_c_ATP5G3"/>
    <property type="match status" value="1"/>
</dbReference>
<dbReference type="GO" id="GO:0031966">
    <property type="term" value="C:mitochondrial membrane"/>
    <property type="evidence" value="ECO:0007669"/>
    <property type="project" value="UniProtKB-SubCell"/>
</dbReference>
<proteinExistence type="inferred from homology"/>
<evidence type="ECO:0000256" key="3">
    <source>
        <dbReference type="ARBA" id="ARBA00006704"/>
    </source>
</evidence>
<dbReference type="EMBL" id="CAKOAT010074155">
    <property type="protein sequence ID" value="CAH8312002.1"/>
    <property type="molecule type" value="Genomic_DNA"/>
</dbReference>
<feature type="domain" description="V-ATPase proteolipid subunit C-like" evidence="19">
    <location>
        <begin position="8"/>
        <end position="70"/>
    </location>
</feature>
<evidence type="ECO:0000256" key="17">
    <source>
        <dbReference type="ARBA" id="ARBA00030961"/>
    </source>
</evidence>
<dbReference type="AlphaFoldDB" id="A0ABC8JBC6"/>
<gene>
    <name evidence="20" type="ORF">ERUC_LOCUS6101</name>
</gene>
<keyword evidence="21" id="KW-1185">Reference proteome</keyword>
<dbReference type="HAMAP" id="MF_01396">
    <property type="entry name" value="ATP_synth_c_bact"/>
    <property type="match status" value="1"/>
</dbReference>
<dbReference type="InterPro" id="IPR000454">
    <property type="entry name" value="ATP_synth_F0_csu"/>
</dbReference>
<evidence type="ECO:0000256" key="6">
    <source>
        <dbReference type="ARBA" id="ARBA00022448"/>
    </source>
</evidence>
<evidence type="ECO:0000313" key="21">
    <source>
        <dbReference type="Proteomes" id="UP001642260"/>
    </source>
</evidence>
<keyword evidence="13" id="KW-0406">Ion transport</keyword>
<evidence type="ECO:0000256" key="12">
    <source>
        <dbReference type="ARBA" id="ARBA00022989"/>
    </source>
</evidence>
<keyword evidence="16 18" id="KW-0472">Membrane</keyword>
<dbReference type="PANTHER" id="PTHR10031">
    <property type="entry name" value="ATP SYNTHASE LIPID-BINDING PROTEIN, MITOCHONDRIAL"/>
    <property type="match status" value="1"/>
</dbReference>
<dbReference type="PRINTS" id="PR00124">
    <property type="entry name" value="ATPASEC"/>
</dbReference>
<dbReference type="GO" id="GO:1902600">
    <property type="term" value="P:proton transmembrane transport"/>
    <property type="evidence" value="ECO:0007669"/>
    <property type="project" value="UniProtKB-KW"/>
</dbReference>
<dbReference type="InterPro" id="IPR038662">
    <property type="entry name" value="ATP_synth_F0_csu_sf"/>
</dbReference>
<dbReference type="InterPro" id="IPR035921">
    <property type="entry name" value="F/V-ATP_Csub_sf"/>
</dbReference>
<feature type="transmembrane region" description="Helical" evidence="18">
    <location>
        <begin position="46"/>
        <end position="74"/>
    </location>
</feature>
<dbReference type="FunFam" id="1.20.20.10:FF:000005">
    <property type="entry name" value="ATP synthase subunit 9, mitochondrial"/>
    <property type="match status" value="1"/>
</dbReference>
<dbReference type="GO" id="GO:0008289">
    <property type="term" value="F:lipid binding"/>
    <property type="evidence" value="ECO:0007669"/>
    <property type="project" value="UniProtKB-KW"/>
</dbReference>
<evidence type="ECO:0000256" key="10">
    <source>
        <dbReference type="ARBA" id="ARBA00022781"/>
    </source>
</evidence>
<dbReference type="GO" id="GO:0005524">
    <property type="term" value="F:ATP binding"/>
    <property type="evidence" value="ECO:0007669"/>
    <property type="project" value="UniProtKB-KW"/>
</dbReference>
<keyword evidence="9" id="KW-0547">Nucleotide-binding</keyword>
<dbReference type="PANTHER" id="PTHR10031:SF57">
    <property type="entry name" value="ATP SYNTHASE SUBUNIT 9, MITOCHONDRIAL"/>
    <property type="match status" value="1"/>
</dbReference>
<evidence type="ECO:0000256" key="4">
    <source>
        <dbReference type="ARBA" id="ARBA00011648"/>
    </source>
</evidence>
<evidence type="ECO:0000256" key="8">
    <source>
        <dbReference type="ARBA" id="ARBA00022692"/>
    </source>
</evidence>
<keyword evidence="8 18" id="KW-0812">Transmembrane</keyword>
<keyword evidence="10" id="KW-0375">Hydrogen ion transport</keyword>
<evidence type="ECO:0000256" key="18">
    <source>
        <dbReference type="SAM" id="Phobius"/>
    </source>
</evidence>
<evidence type="ECO:0000256" key="2">
    <source>
        <dbReference type="ARBA" id="ARBA00004225"/>
    </source>
</evidence>
<evidence type="ECO:0000256" key="11">
    <source>
        <dbReference type="ARBA" id="ARBA00022840"/>
    </source>
</evidence>
<evidence type="ECO:0000259" key="19">
    <source>
        <dbReference type="Pfam" id="PF00137"/>
    </source>
</evidence>
<keyword evidence="11" id="KW-0067">ATP-binding</keyword>
<evidence type="ECO:0000256" key="13">
    <source>
        <dbReference type="ARBA" id="ARBA00023065"/>
    </source>
</evidence>
<dbReference type="InterPro" id="IPR020537">
    <property type="entry name" value="ATP_synth_F0_csu_DDCD_BS"/>
</dbReference>
<evidence type="ECO:0000256" key="15">
    <source>
        <dbReference type="ARBA" id="ARBA00023128"/>
    </source>
</evidence>
<comment type="subcellular location">
    <subcellularLocation>
        <location evidence="2">Mitochondrion membrane</location>
        <topology evidence="2">Multi-pass membrane protein</topology>
    </subcellularLocation>
</comment>
<comment type="caution">
    <text evidence="20">The sequence shown here is derived from an EMBL/GenBank/DDBJ whole genome shotgun (WGS) entry which is preliminary data.</text>
</comment>
<evidence type="ECO:0000256" key="5">
    <source>
        <dbReference type="ARBA" id="ARBA00019317"/>
    </source>
</evidence>
<comment type="function">
    <text evidence="1">This protein is one of the chains of the nonenzymatic membrane component (F0) of mitochondrial ATPase.</text>
</comment>
<evidence type="ECO:0000256" key="9">
    <source>
        <dbReference type="ARBA" id="ARBA00022741"/>
    </source>
</evidence>
<keyword evidence="15" id="KW-0496">Mitochondrion</keyword>
<keyword evidence="12 18" id="KW-1133">Transmembrane helix</keyword>
<dbReference type="Pfam" id="PF00137">
    <property type="entry name" value="ATP-synt_C"/>
    <property type="match status" value="1"/>
</dbReference>
<protein>
    <recommendedName>
        <fullName evidence="5">ATP synthase subunit 9, mitochondrial</fullName>
    </recommendedName>
    <alternativeName>
        <fullName evidence="17">Lipid-binding protein</fullName>
    </alternativeName>
</protein>
<dbReference type="InterPro" id="IPR002379">
    <property type="entry name" value="ATPase_proteolipid_c-like_dom"/>
</dbReference>
<dbReference type="GO" id="GO:0045259">
    <property type="term" value="C:proton-transporting ATP synthase complex"/>
    <property type="evidence" value="ECO:0007669"/>
    <property type="project" value="UniProtKB-KW"/>
</dbReference>
<evidence type="ECO:0000256" key="16">
    <source>
        <dbReference type="ARBA" id="ARBA00023136"/>
    </source>
</evidence>
<evidence type="ECO:0000313" key="20">
    <source>
        <dbReference type="EMBL" id="CAH8312002.1"/>
    </source>
</evidence>
<keyword evidence="6" id="KW-0813">Transport</keyword>
<comment type="subunit">
    <text evidence="4">F-type ATPases have 2 components, CF(1) - the catalytic core - and CF(0) - the membrane proton channel. CF(1) has five subunits: alpha(3), beta(3), gamma(1), delta(1), epsilon(1). CF(0) has three main subunits: a, b and c.</text>
</comment>
<evidence type="ECO:0000256" key="1">
    <source>
        <dbReference type="ARBA" id="ARBA00002351"/>
    </source>
</evidence>
<sequence length="250" mass="27127">MLEGAKSIGAGAATIASARAAVGIGNVFSSLIHSVARNPSLAKQSFGYAILGFALTEAIALFAPMMAFLILFAATHLCKARARPRSSSARTLEGFGYRARYAPSKAGKRFRFGFGSLDRVTMVPVVLEIMTHGYGSGQYELRGFNAARELLHLRFSGCRRWGLDKRKGMSSFSGMVSEMASLPSDGASDLPLEMQYMGFHGSISWFRGSSLGERAAFQEEPVTPARMPGWNDLTTNSILSWMPTLQDNIH</sequence>
<keyword evidence="14" id="KW-0446">Lipid-binding</keyword>
<organism evidence="20 21">
    <name type="scientific">Eruca vesicaria subsp. sativa</name>
    <name type="common">Garden rocket</name>
    <name type="synonym">Eruca sativa</name>
    <dbReference type="NCBI Taxonomy" id="29727"/>
    <lineage>
        <taxon>Eukaryota</taxon>
        <taxon>Viridiplantae</taxon>
        <taxon>Streptophyta</taxon>
        <taxon>Embryophyta</taxon>
        <taxon>Tracheophyta</taxon>
        <taxon>Spermatophyta</taxon>
        <taxon>Magnoliopsida</taxon>
        <taxon>eudicotyledons</taxon>
        <taxon>Gunneridae</taxon>
        <taxon>Pentapetalae</taxon>
        <taxon>rosids</taxon>
        <taxon>malvids</taxon>
        <taxon>Brassicales</taxon>
        <taxon>Brassicaceae</taxon>
        <taxon>Brassiceae</taxon>
        <taxon>Eruca</taxon>
    </lineage>
</organism>
<comment type="similarity">
    <text evidence="3">Belongs to the ATPase C chain family.</text>
</comment>
<evidence type="ECO:0000256" key="14">
    <source>
        <dbReference type="ARBA" id="ARBA00023121"/>
    </source>
</evidence>
<dbReference type="PROSITE" id="PS00605">
    <property type="entry name" value="ATPASE_C"/>
    <property type="match status" value="1"/>
</dbReference>
<dbReference type="Gene3D" id="1.20.20.10">
    <property type="entry name" value="F1F0 ATP synthase subunit C"/>
    <property type="match status" value="1"/>
</dbReference>
<keyword evidence="7" id="KW-0138">CF(0)</keyword>
<accession>A0ABC8JBC6</accession>
<dbReference type="Proteomes" id="UP001642260">
    <property type="component" value="Unassembled WGS sequence"/>
</dbReference>